<name>A0A645A932_9ZZZZ</name>
<evidence type="ECO:0000313" key="1">
    <source>
        <dbReference type="EMBL" id="MPM49567.1"/>
    </source>
</evidence>
<gene>
    <name evidence="1" type="ORF">SDC9_96297</name>
</gene>
<comment type="caution">
    <text evidence="1">The sequence shown here is derived from an EMBL/GenBank/DDBJ whole genome shotgun (WGS) entry which is preliminary data.</text>
</comment>
<sequence>MRVFFLKLFKKLHLSEYIARVGLPEDLGELDGGEPVAWVLAVFIRYLGNGELGKLRASARRGWSTSRFLGAFLFTHRFASSMRRCAFS</sequence>
<proteinExistence type="predicted"/>
<organism evidence="1">
    <name type="scientific">bioreactor metagenome</name>
    <dbReference type="NCBI Taxonomy" id="1076179"/>
    <lineage>
        <taxon>unclassified sequences</taxon>
        <taxon>metagenomes</taxon>
        <taxon>ecological metagenomes</taxon>
    </lineage>
</organism>
<dbReference type="AlphaFoldDB" id="A0A645A932"/>
<protein>
    <submittedName>
        <fullName evidence="1">Uncharacterized protein</fullName>
    </submittedName>
</protein>
<accession>A0A645A932</accession>
<dbReference type="EMBL" id="VSSQ01012580">
    <property type="protein sequence ID" value="MPM49567.1"/>
    <property type="molecule type" value="Genomic_DNA"/>
</dbReference>
<reference evidence="1" key="1">
    <citation type="submission" date="2019-08" db="EMBL/GenBank/DDBJ databases">
        <authorList>
            <person name="Kucharzyk K."/>
            <person name="Murdoch R.W."/>
            <person name="Higgins S."/>
            <person name="Loffler F."/>
        </authorList>
    </citation>
    <scope>NUCLEOTIDE SEQUENCE</scope>
</reference>